<dbReference type="EMBL" id="PSNW01000003">
    <property type="protein sequence ID" value="PPE74399.1"/>
    <property type="molecule type" value="Genomic_DNA"/>
</dbReference>
<keyword evidence="6 7" id="KW-0503">Monooxygenase</keyword>
<dbReference type="PRINTS" id="PR00359">
    <property type="entry name" value="BP450"/>
</dbReference>
<dbReference type="PRINTS" id="PR00385">
    <property type="entry name" value="P450"/>
</dbReference>
<dbReference type="InterPro" id="IPR002397">
    <property type="entry name" value="Cyt_P450_B"/>
</dbReference>
<keyword evidence="3 7" id="KW-0479">Metal-binding</keyword>
<evidence type="ECO:0000256" key="3">
    <source>
        <dbReference type="ARBA" id="ARBA00022723"/>
    </source>
</evidence>
<dbReference type="AlphaFoldDB" id="A0A2S5THE6"/>
<sequence>MDSSSQAGAVYFDPYQPEISTDPYPVFRRLREEAPLYYNQEHDFYAVSRFEDVERGLQDRETFISGKGAILEIIKAEAEFPPGVLIFTDPPVHTMYRQLLQRMFTPKRMLSLESKVREACVRSLDPLVGSGRFDIIEQFGGQMPMHIIGSLLGIPEQDHQKVRERVDSVMRTEVGQKMDAGDTAYIGEGFEDYIEWRAKNPADDVMTELLTTEFKDETGTMRKLDRDEVLTLVNVLAGAGNETTNRFIGWMAKVLAEHPEQRRQIAENRALIPAAVEEILRFEPPAPHMSRYVARDVVVHGQTVPKGSAMMFLVGAANRDERRFENGETFNIHRPARSHLSFGYGIHTCVGAVLARLEGRTALDEFLKRFPEWDVDLETAVLSPTSTVRGWETLPVVVR</sequence>
<dbReference type="GO" id="GO:0020037">
    <property type="term" value="F:heme binding"/>
    <property type="evidence" value="ECO:0007669"/>
    <property type="project" value="InterPro"/>
</dbReference>
<keyword evidence="5 7" id="KW-0408">Iron</keyword>
<evidence type="ECO:0000256" key="2">
    <source>
        <dbReference type="ARBA" id="ARBA00022617"/>
    </source>
</evidence>
<dbReference type="Gene3D" id="1.10.630.10">
    <property type="entry name" value="Cytochrome P450"/>
    <property type="match status" value="1"/>
</dbReference>
<dbReference type="GO" id="GO:0006707">
    <property type="term" value="P:cholesterol catabolic process"/>
    <property type="evidence" value="ECO:0007669"/>
    <property type="project" value="TreeGrafter"/>
</dbReference>
<proteinExistence type="inferred from homology"/>
<accession>A0A2S5THE6</accession>
<comment type="similarity">
    <text evidence="1 7">Belongs to the cytochrome P450 family.</text>
</comment>
<evidence type="ECO:0000256" key="5">
    <source>
        <dbReference type="ARBA" id="ARBA00023004"/>
    </source>
</evidence>
<reference evidence="8 9" key="1">
    <citation type="submission" date="2018-02" db="EMBL/GenBank/DDBJ databases">
        <title>Genome sequencing of Solimonas sp. HR-BB.</title>
        <authorList>
            <person name="Lee Y."/>
            <person name="Jeon C.O."/>
        </authorList>
    </citation>
    <scope>NUCLEOTIDE SEQUENCE [LARGE SCALE GENOMIC DNA]</scope>
    <source>
        <strain evidence="8 9">HR-BB</strain>
    </source>
</reference>
<evidence type="ECO:0000313" key="8">
    <source>
        <dbReference type="EMBL" id="PPE74399.1"/>
    </source>
</evidence>
<dbReference type="RefSeq" id="WP_104229557.1">
    <property type="nucleotide sequence ID" value="NZ_PSNW01000003.1"/>
</dbReference>
<dbReference type="CDD" id="cd11078">
    <property type="entry name" value="CYP130-like"/>
    <property type="match status" value="1"/>
</dbReference>
<evidence type="ECO:0000256" key="6">
    <source>
        <dbReference type="ARBA" id="ARBA00023033"/>
    </source>
</evidence>
<dbReference type="GO" id="GO:0036199">
    <property type="term" value="F:cholest-4-en-3-one 26-monooxygenase activity"/>
    <property type="evidence" value="ECO:0007669"/>
    <property type="project" value="TreeGrafter"/>
</dbReference>
<keyword evidence="2 7" id="KW-0349">Heme</keyword>
<keyword evidence="9" id="KW-1185">Reference proteome</keyword>
<dbReference type="PANTHER" id="PTHR46696">
    <property type="entry name" value="P450, PUTATIVE (EUROFUNG)-RELATED"/>
    <property type="match status" value="1"/>
</dbReference>
<dbReference type="InterPro" id="IPR017972">
    <property type="entry name" value="Cyt_P450_CS"/>
</dbReference>
<protein>
    <submittedName>
        <fullName evidence="8">Cytochrome P450</fullName>
    </submittedName>
</protein>
<dbReference type="OrthoDB" id="7052847at2"/>
<comment type="caution">
    <text evidence="8">The sequence shown here is derived from an EMBL/GenBank/DDBJ whole genome shotgun (WGS) entry which is preliminary data.</text>
</comment>
<keyword evidence="4 7" id="KW-0560">Oxidoreductase</keyword>
<evidence type="ECO:0000256" key="1">
    <source>
        <dbReference type="ARBA" id="ARBA00010617"/>
    </source>
</evidence>
<dbReference type="PANTHER" id="PTHR46696:SF4">
    <property type="entry name" value="BIOTIN BIOSYNTHESIS CYTOCHROME P450"/>
    <property type="match status" value="1"/>
</dbReference>
<dbReference type="Proteomes" id="UP000238220">
    <property type="component" value="Unassembled WGS sequence"/>
</dbReference>
<dbReference type="GO" id="GO:0005506">
    <property type="term" value="F:iron ion binding"/>
    <property type="evidence" value="ECO:0007669"/>
    <property type="project" value="InterPro"/>
</dbReference>
<gene>
    <name evidence="8" type="ORF">C3942_06435</name>
</gene>
<dbReference type="InterPro" id="IPR001128">
    <property type="entry name" value="Cyt_P450"/>
</dbReference>
<dbReference type="GO" id="GO:0008395">
    <property type="term" value="F:steroid hydroxylase activity"/>
    <property type="evidence" value="ECO:0007669"/>
    <property type="project" value="TreeGrafter"/>
</dbReference>
<evidence type="ECO:0000256" key="4">
    <source>
        <dbReference type="ARBA" id="ARBA00023002"/>
    </source>
</evidence>
<dbReference type="InterPro" id="IPR036396">
    <property type="entry name" value="Cyt_P450_sf"/>
</dbReference>
<dbReference type="Pfam" id="PF00067">
    <property type="entry name" value="p450"/>
    <property type="match status" value="1"/>
</dbReference>
<evidence type="ECO:0000256" key="7">
    <source>
        <dbReference type="RuleBase" id="RU000461"/>
    </source>
</evidence>
<organism evidence="8 9">
    <name type="scientific">Solimonas fluminis</name>
    <dbReference type="NCBI Taxonomy" id="2086571"/>
    <lineage>
        <taxon>Bacteria</taxon>
        <taxon>Pseudomonadati</taxon>
        <taxon>Pseudomonadota</taxon>
        <taxon>Gammaproteobacteria</taxon>
        <taxon>Nevskiales</taxon>
        <taxon>Nevskiaceae</taxon>
        <taxon>Solimonas</taxon>
    </lineage>
</organism>
<name>A0A2S5THE6_9GAMM</name>
<dbReference type="PROSITE" id="PS00086">
    <property type="entry name" value="CYTOCHROME_P450"/>
    <property type="match status" value="1"/>
</dbReference>
<dbReference type="FunFam" id="1.10.630.10:FF:000018">
    <property type="entry name" value="Cytochrome P450 monooxygenase"/>
    <property type="match status" value="1"/>
</dbReference>
<evidence type="ECO:0000313" key="9">
    <source>
        <dbReference type="Proteomes" id="UP000238220"/>
    </source>
</evidence>
<dbReference type="SUPFAM" id="SSF48264">
    <property type="entry name" value="Cytochrome P450"/>
    <property type="match status" value="1"/>
</dbReference>